<name>A0ABV8F395_9ACTN</name>
<dbReference type="RefSeq" id="WP_352012990.1">
    <property type="nucleotide sequence ID" value="NZ_JBHSBC010000018.1"/>
</dbReference>
<sequence>MISELVSVLVVVGLIGLAALLVSVVVLVAMVTLAASTLRGRGGPARRRG</sequence>
<dbReference type="Proteomes" id="UP001595698">
    <property type="component" value="Unassembled WGS sequence"/>
</dbReference>
<evidence type="ECO:0000313" key="2">
    <source>
        <dbReference type="EMBL" id="MFC3981993.1"/>
    </source>
</evidence>
<reference evidence="3" key="1">
    <citation type="journal article" date="2019" name="Int. J. Syst. Evol. Microbiol.">
        <title>The Global Catalogue of Microorganisms (GCM) 10K type strain sequencing project: providing services to taxonomists for standard genome sequencing and annotation.</title>
        <authorList>
            <consortium name="The Broad Institute Genomics Platform"/>
            <consortium name="The Broad Institute Genome Sequencing Center for Infectious Disease"/>
            <person name="Wu L."/>
            <person name="Ma J."/>
        </authorList>
    </citation>
    <scope>NUCLEOTIDE SEQUENCE [LARGE SCALE GENOMIC DNA]</scope>
    <source>
        <strain evidence="3">TBRC 7912</strain>
    </source>
</reference>
<evidence type="ECO:0000256" key="1">
    <source>
        <dbReference type="SAM" id="Phobius"/>
    </source>
</evidence>
<gene>
    <name evidence="2" type="ORF">ACFOYY_17760</name>
</gene>
<protein>
    <submittedName>
        <fullName evidence="2">Uncharacterized protein</fullName>
    </submittedName>
</protein>
<comment type="caution">
    <text evidence="2">The sequence shown here is derived from an EMBL/GenBank/DDBJ whole genome shotgun (WGS) entry which is preliminary data.</text>
</comment>
<accession>A0ABV8F395</accession>
<keyword evidence="1" id="KW-0812">Transmembrane</keyword>
<proteinExistence type="predicted"/>
<keyword evidence="3" id="KW-1185">Reference proteome</keyword>
<keyword evidence="1" id="KW-1133">Transmembrane helix</keyword>
<dbReference type="EMBL" id="JBHSBC010000018">
    <property type="protein sequence ID" value="MFC3981993.1"/>
    <property type="molecule type" value="Genomic_DNA"/>
</dbReference>
<keyword evidence="1" id="KW-0472">Membrane</keyword>
<feature type="transmembrane region" description="Helical" evidence="1">
    <location>
        <begin position="6"/>
        <end position="38"/>
    </location>
</feature>
<organism evidence="2 3">
    <name type="scientific">Streptosporangium jomthongense</name>
    <dbReference type="NCBI Taxonomy" id="1193683"/>
    <lineage>
        <taxon>Bacteria</taxon>
        <taxon>Bacillati</taxon>
        <taxon>Actinomycetota</taxon>
        <taxon>Actinomycetes</taxon>
        <taxon>Streptosporangiales</taxon>
        <taxon>Streptosporangiaceae</taxon>
        <taxon>Streptosporangium</taxon>
    </lineage>
</organism>
<evidence type="ECO:0000313" key="3">
    <source>
        <dbReference type="Proteomes" id="UP001595698"/>
    </source>
</evidence>